<gene>
    <name evidence="1" type="ORF">DF220_04295</name>
</gene>
<sequence>MDTISTLREALTRLEYPATRDDVMRLIRRDGADSRMAAWLETLPEGSYGGAWAICQALAEQPASGSAASRVESGVKQLALAG</sequence>
<evidence type="ECO:0000313" key="2">
    <source>
        <dbReference type="Proteomes" id="UP000244978"/>
    </source>
</evidence>
<comment type="caution">
    <text evidence="1">The sequence shown here is derived from an EMBL/GenBank/DDBJ whole genome shotgun (WGS) entry which is preliminary data.</text>
</comment>
<reference evidence="2" key="1">
    <citation type="submission" date="2018-04" db="EMBL/GenBank/DDBJ databases">
        <authorList>
            <person name="Liu S."/>
            <person name="Wang Z."/>
            <person name="Li J."/>
        </authorList>
    </citation>
    <scope>NUCLEOTIDE SEQUENCE [LARGE SCALE GENOMIC DNA]</scope>
    <source>
        <strain evidence="2">S1194</strain>
    </source>
</reference>
<dbReference type="Pfam" id="PF11387">
    <property type="entry name" value="DUF2795"/>
    <property type="match status" value="1"/>
</dbReference>
<dbReference type="InterPro" id="IPR021527">
    <property type="entry name" value="DUF2795"/>
</dbReference>
<organism evidence="1 2">
    <name type="scientific">Homoserinimonas hongtaonis</name>
    <dbReference type="NCBI Taxonomy" id="2079791"/>
    <lineage>
        <taxon>Bacteria</taxon>
        <taxon>Bacillati</taxon>
        <taxon>Actinomycetota</taxon>
        <taxon>Actinomycetes</taxon>
        <taxon>Micrococcales</taxon>
        <taxon>Microbacteriaceae</taxon>
        <taxon>Homoserinimonas</taxon>
    </lineage>
</organism>
<dbReference type="Proteomes" id="UP000244978">
    <property type="component" value="Unassembled WGS sequence"/>
</dbReference>
<name>A0A2U1T036_9MICO</name>
<dbReference type="EMBL" id="QEEX01000001">
    <property type="protein sequence ID" value="PWB97143.1"/>
    <property type="molecule type" value="Genomic_DNA"/>
</dbReference>
<keyword evidence="2" id="KW-1185">Reference proteome</keyword>
<protein>
    <recommendedName>
        <fullName evidence="3">DUF2795 domain-containing protein</fullName>
    </recommendedName>
</protein>
<dbReference type="RefSeq" id="WP_108997149.1">
    <property type="nucleotide sequence ID" value="NZ_QEEX01000001.1"/>
</dbReference>
<proteinExistence type="predicted"/>
<dbReference type="AlphaFoldDB" id="A0A2U1T036"/>
<evidence type="ECO:0000313" key="1">
    <source>
        <dbReference type="EMBL" id="PWB97143.1"/>
    </source>
</evidence>
<accession>A0A2U1T036</accession>
<evidence type="ECO:0008006" key="3">
    <source>
        <dbReference type="Google" id="ProtNLM"/>
    </source>
</evidence>